<gene>
    <name evidence="2" type="ORF">AMSG_05790</name>
</gene>
<feature type="compositionally biased region" description="Polar residues" evidence="1">
    <location>
        <begin position="1012"/>
        <end position="1022"/>
    </location>
</feature>
<evidence type="ECO:0000313" key="2">
    <source>
        <dbReference type="EMBL" id="KNC50031.1"/>
    </source>
</evidence>
<name>A0A0L0DD48_THETB</name>
<dbReference type="EMBL" id="GL349459">
    <property type="protein sequence ID" value="KNC50031.1"/>
    <property type="molecule type" value="Genomic_DNA"/>
</dbReference>
<keyword evidence="3" id="KW-1185">Reference proteome</keyword>
<evidence type="ECO:0000256" key="1">
    <source>
        <dbReference type="SAM" id="MobiDB-lite"/>
    </source>
</evidence>
<feature type="compositionally biased region" description="Basic residues" evidence="1">
    <location>
        <begin position="987"/>
        <end position="998"/>
    </location>
</feature>
<proteinExistence type="predicted"/>
<dbReference type="AlphaFoldDB" id="A0A0L0DD48"/>
<dbReference type="Gene3D" id="2.60.120.260">
    <property type="entry name" value="Galactose-binding domain-like"/>
    <property type="match status" value="1"/>
</dbReference>
<feature type="region of interest" description="Disordered" evidence="1">
    <location>
        <begin position="969"/>
        <end position="1022"/>
    </location>
</feature>
<organism evidence="2 3">
    <name type="scientific">Thecamonas trahens ATCC 50062</name>
    <dbReference type="NCBI Taxonomy" id="461836"/>
    <lineage>
        <taxon>Eukaryota</taxon>
        <taxon>Apusozoa</taxon>
        <taxon>Apusomonadida</taxon>
        <taxon>Apusomonadidae</taxon>
        <taxon>Thecamonas</taxon>
    </lineage>
</organism>
<dbReference type="OrthoDB" id="10050617at2759"/>
<dbReference type="Proteomes" id="UP000054408">
    <property type="component" value="Unassembled WGS sequence"/>
</dbReference>
<dbReference type="RefSeq" id="XP_013757198.1">
    <property type="nucleotide sequence ID" value="XM_013901744.1"/>
</dbReference>
<reference evidence="2 3" key="1">
    <citation type="submission" date="2010-05" db="EMBL/GenBank/DDBJ databases">
        <title>The Genome Sequence of Thecamonas trahens ATCC 50062.</title>
        <authorList>
            <consortium name="The Broad Institute Genome Sequencing Platform"/>
            <person name="Russ C."/>
            <person name="Cuomo C."/>
            <person name="Shea T."/>
            <person name="Young S.K."/>
            <person name="Zeng Q."/>
            <person name="Koehrsen M."/>
            <person name="Haas B."/>
            <person name="Borodovsky M."/>
            <person name="Guigo R."/>
            <person name="Alvarado L."/>
            <person name="Berlin A."/>
            <person name="Bochicchio J."/>
            <person name="Borenstein D."/>
            <person name="Chapman S."/>
            <person name="Chen Z."/>
            <person name="Freedman E."/>
            <person name="Gellesch M."/>
            <person name="Goldberg J."/>
            <person name="Griggs A."/>
            <person name="Gujja S."/>
            <person name="Heilman E."/>
            <person name="Heiman D."/>
            <person name="Hepburn T."/>
            <person name="Howarth C."/>
            <person name="Jen D."/>
            <person name="Larson L."/>
            <person name="Mehta T."/>
            <person name="Park D."/>
            <person name="Pearson M."/>
            <person name="Roberts A."/>
            <person name="Saif S."/>
            <person name="Shenoy N."/>
            <person name="Sisk P."/>
            <person name="Stolte C."/>
            <person name="Sykes S."/>
            <person name="Thomson T."/>
            <person name="Walk T."/>
            <person name="White J."/>
            <person name="Yandava C."/>
            <person name="Burger G."/>
            <person name="Gray M.W."/>
            <person name="Holland P.W.H."/>
            <person name="King N."/>
            <person name="Lang F.B.F."/>
            <person name="Roger A.J."/>
            <person name="Ruiz-Trillo I."/>
            <person name="Lander E."/>
            <person name="Nusbaum C."/>
        </authorList>
    </citation>
    <scope>NUCLEOTIDE SEQUENCE [LARGE SCALE GENOMIC DNA]</scope>
    <source>
        <strain evidence="2 3">ATCC 50062</strain>
    </source>
</reference>
<evidence type="ECO:0000313" key="3">
    <source>
        <dbReference type="Proteomes" id="UP000054408"/>
    </source>
</evidence>
<protein>
    <submittedName>
        <fullName evidence="2">Uncharacterized protein</fullName>
    </submittedName>
</protein>
<accession>A0A0L0DD48</accession>
<dbReference type="GeneID" id="25565120"/>
<sequence>MVPATLTLDIDETWVLESAVLSASFAGIVDADIPLTPDARSLDLTPVAPLIVRPASADPADNELVITVRAHLVPDFRLPLNDWAPSTAPDLPLSATLWHAAAPATYPGIVATRAAPALSLGLRATAATDGSALVDLSLAHVRGFDLAYSDAAAAAIVITLDLDAGMPYAFDTSSFAATAALVGAQLEVSPNERSLVITADPALALELAASATASLVLTPSDAAAACASCDLSGGLTGSVTFVPGGSCAGVNQGARLLGVSEPYAVISRNPPSLAGLTSIGCYEYAVFEGDDYGTDCNAATADPTPLSELPCGWEVAPNSGEVYHALAAKLCSAGAAASAASTFDSFSATCAWGASCLILADGTGITPEGKPCASNALVSVTADLSCATTRMVGVDGVDGGRVLLRRLSQLCGSAGVCGSGKRSWNMIDPAAAPFNLVPAQLTLDAPADWAVGANALAPLSHVPAISITAGTSLSATFNVEDPILSHAGRAVLTIGYEAKVGSSVVLTAVFDGWLPGLTLSGNIATGRFDIGVPAGVKEIILMVSNTASDDLAFIRGIELAVVPTRSTADGTCMDPATSGFNILANPSFDEPLAPVEAGMIGTWAPYMGNSGGELVHTGSALSLVNSDSSDDIIVGQRVELASPQTAFFIAAQVTTDAVSDGYAPYLSIYIDAELESGEWDYGKHVAIKPGTTAASMITGSVRYDEPVVALTVYVMHRFHTGALVVDEVSVLPYPYACADIPLAAAYGDPHIRSYDGLDWSFQASGDFVLTGTRDYSATTRIAAAGSAAVNAGAGVSLAGRPAVAIIRTDPPAPGLPIAWPRIALRLPGAAEWQTLDTSAAVAPGAPLDGELDVGDAARATVRISYGWSGAIDAAAALRLQVDYIGSGGFGLKVNVLASSYNVQYLYIRPVIPAFTQGQIFGLLGTPDGDESNDIKASDGSLGSPDNTAFIYSSTFVNSWRARNDALPGTADLVVPHRPPPRSSRSQPGRKTKSTRHRPPAPSLSARKRSSMPALSTSFSPET</sequence>